<dbReference type="Pfam" id="PF13410">
    <property type="entry name" value="GST_C_2"/>
    <property type="match status" value="1"/>
</dbReference>
<comment type="caution">
    <text evidence="2">The sequence shown here is derived from an EMBL/GenBank/DDBJ whole genome shotgun (WGS) entry which is preliminary data.</text>
</comment>
<dbReference type="RefSeq" id="WP_133288367.1">
    <property type="nucleotide sequence ID" value="NZ_SMSJ01000008.1"/>
</dbReference>
<dbReference type="InterPro" id="IPR036282">
    <property type="entry name" value="Glutathione-S-Trfase_C_sf"/>
</dbReference>
<dbReference type="SUPFAM" id="SSF52833">
    <property type="entry name" value="Thioredoxin-like"/>
    <property type="match status" value="1"/>
</dbReference>
<dbReference type="PANTHER" id="PTHR43968">
    <property type="match status" value="1"/>
</dbReference>
<reference evidence="2 3" key="1">
    <citation type="journal article" date="2016" name="J. Microbiol.">
        <title>Dankookia rubra gen. nov., sp. nov., an alphaproteobacterium isolated from sediment of a shallow stream.</title>
        <authorList>
            <person name="Kim W.H."/>
            <person name="Kim D.H."/>
            <person name="Kang K."/>
            <person name="Ahn T.Y."/>
        </authorList>
    </citation>
    <scope>NUCLEOTIDE SEQUENCE [LARGE SCALE GENOMIC DNA]</scope>
    <source>
        <strain evidence="2 3">JCM30602</strain>
    </source>
</reference>
<name>A0A4R5QJA4_9PROT</name>
<dbReference type="AlphaFoldDB" id="A0A4R5QJA4"/>
<dbReference type="Pfam" id="PF13409">
    <property type="entry name" value="GST_N_2"/>
    <property type="match status" value="1"/>
</dbReference>
<dbReference type="CDD" id="cd03205">
    <property type="entry name" value="GST_C_6"/>
    <property type="match status" value="1"/>
</dbReference>
<sequence>MKLAYSPNSPYVRKCLAAAILRGIDGQVELWTIPAADPAVAALNPLSKVPTLVTDDGMVLYDSPVICEYLDSIGGAPKLFPAPGPARWNAKRQEALGDGILDATQPRRRELALPLDEGRRDYIATQQAKVTRALDALEAEAGSLGMLSTIGEVTIACALGYLDFRYANEPWRPGHPKLEAWHAKVAVLPAMARTAPPA</sequence>
<dbReference type="InterPro" id="IPR036249">
    <property type="entry name" value="Thioredoxin-like_sf"/>
</dbReference>
<dbReference type="SUPFAM" id="SSF47616">
    <property type="entry name" value="GST C-terminal domain-like"/>
    <property type="match status" value="1"/>
</dbReference>
<protein>
    <submittedName>
        <fullName evidence="2">Glutathione S-transferase</fullName>
    </submittedName>
</protein>
<accession>A0A4R5QJA4</accession>
<dbReference type="Gene3D" id="1.20.1050.10">
    <property type="match status" value="1"/>
</dbReference>
<evidence type="ECO:0000313" key="3">
    <source>
        <dbReference type="Proteomes" id="UP000295096"/>
    </source>
</evidence>
<feature type="domain" description="GST N-terminal" evidence="1">
    <location>
        <begin position="1"/>
        <end position="78"/>
    </location>
</feature>
<dbReference type="Gene3D" id="3.40.30.10">
    <property type="entry name" value="Glutaredoxin"/>
    <property type="match status" value="1"/>
</dbReference>
<dbReference type="OrthoDB" id="9795329at2"/>
<proteinExistence type="predicted"/>
<dbReference type="PROSITE" id="PS50404">
    <property type="entry name" value="GST_NTER"/>
    <property type="match status" value="1"/>
</dbReference>
<dbReference type="PANTHER" id="PTHR43968:SF6">
    <property type="entry name" value="GLUTATHIONE S-TRANSFERASE OMEGA"/>
    <property type="match status" value="1"/>
</dbReference>
<gene>
    <name evidence="2" type="ORF">E2C06_09545</name>
</gene>
<keyword evidence="3" id="KW-1185">Reference proteome</keyword>
<evidence type="ECO:0000313" key="2">
    <source>
        <dbReference type="EMBL" id="TDH62918.1"/>
    </source>
</evidence>
<dbReference type="GO" id="GO:0005737">
    <property type="term" value="C:cytoplasm"/>
    <property type="evidence" value="ECO:0007669"/>
    <property type="project" value="TreeGrafter"/>
</dbReference>
<dbReference type="Proteomes" id="UP000295096">
    <property type="component" value="Unassembled WGS sequence"/>
</dbReference>
<keyword evidence="2" id="KW-0808">Transferase</keyword>
<dbReference type="GO" id="GO:0016740">
    <property type="term" value="F:transferase activity"/>
    <property type="evidence" value="ECO:0007669"/>
    <property type="project" value="UniProtKB-KW"/>
</dbReference>
<organism evidence="2 3">
    <name type="scientific">Dankookia rubra</name>
    <dbReference type="NCBI Taxonomy" id="1442381"/>
    <lineage>
        <taxon>Bacteria</taxon>
        <taxon>Pseudomonadati</taxon>
        <taxon>Pseudomonadota</taxon>
        <taxon>Alphaproteobacteria</taxon>
        <taxon>Acetobacterales</taxon>
        <taxon>Roseomonadaceae</taxon>
        <taxon>Dankookia</taxon>
    </lineage>
</organism>
<dbReference type="EMBL" id="SMSJ01000008">
    <property type="protein sequence ID" value="TDH62918.1"/>
    <property type="molecule type" value="Genomic_DNA"/>
</dbReference>
<dbReference type="InterPro" id="IPR050983">
    <property type="entry name" value="GST_Omega/HSP26"/>
</dbReference>
<evidence type="ECO:0000259" key="1">
    <source>
        <dbReference type="PROSITE" id="PS50404"/>
    </source>
</evidence>
<dbReference type="InterPro" id="IPR004045">
    <property type="entry name" value="Glutathione_S-Trfase_N"/>
</dbReference>